<feature type="transmembrane region" description="Helical" evidence="1">
    <location>
        <begin position="12"/>
        <end position="33"/>
    </location>
</feature>
<comment type="caution">
    <text evidence="3">The sequence shown here is derived from an EMBL/GenBank/DDBJ whole genome shotgun (WGS) entry which is preliminary data.</text>
</comment>
<dbReference type="SUPFAM" id="SSF48317">
    <property type="entry name" value="Acid phosphatase/Vanadium-dependent haloperoxidase"/>
    <property type="match status" value="1"/>
</dbReference>
<keyword evidence="4" id="KW-1185">Reference proteome</keyword>
<evidence type="ECO:0000256" key="1">
    <source>
        <dbReference type="SAM" id="Phobius"/>
    </source>
</evidence>
<dbReference type="PANTHER" id="PTHR14969">
    <property type="entry name" value="SPHINGOSINE-1-PHOSPHATE PHOSPHOHYDROLASE"/>
    <property type="match status" value="1"/>
</dbReference>
<dbReference type="CDD" id="cd01610">
    <property type="entry name" value="PAP2_like"/>
    <property type="match status" value="1"/>
</dbReference>
<feature type="transmembrane region" description="Helical" evidence="1">
    <location>
        <begin position="175"/>
        <end position="192"/>
    </location>
</feature>
<dbReference type="EMBL" id="BAABGX010000003">
    <property type="protein sequence ID" value="GAA4314707.1"/>
    <property type="molecule type" value="Genomic_DNA"/>
</dbReference>
<dbReference type="InterPro" id="IPR000326">
    <property type="entry name" value="PAP2/HPO"/>
</dbReference>
<keyword evidence="1" id="KW-1133">Transmembrane helix</keyword>
<reference evidence="4" key="1">
    <citation type="journal article" date="2019" name="Int. J. Syst. Evol. Microbiol.">
        <title>The Global Catalogue of Microorganisms (GCM) 10K type strain sequencing project: providing services to taxonomists for standard genome sequencing and annotation.</title>
        <authorList>
            <consortium name="The Broad Institute Genomics Platform"/>
            <consortium name="The Broad Institute Genome Sequencing Center for Infectious Disease"/>
            <person name="Wu L."/>
            <person name="Ma J."/>
        </authorList>
    </citation>
    <scope>NUCLEOTIDE SEQUENCE [LARGE SCALE GENOMIC DNA]</scope>
    <source>
        <strain evidence="4">JCM 17917</strain>
    </source>
</reference>
<evidence type="ECO:0000259" key="2">
    <source>
        <dbReference type="SMART" id="SM00014"/>
    </source>
</evidence>
<protein>
    <recommendedName>
        <fullName evidence="2">Phosphatidic acid phosphatase type 2/haloperoxidase domain-containing protein</fullName>
    </recommendedName>
</protein>
<feature type="transmembrane region" description="Helical" evidence="1">
    <location>
        <begin position="227"/>
        <end position="247"/>
    </location>
</feature>
<feature type="domain" description="Phosphatidic acid phosphatase type 2/haloperoxidase" evidence="2">
    <location>
        <begin position="87"/>
        <end position="242"/>
    </location>
</feature>
<feature type="transmembrane region" description="Helical" evidence="1">
    <location>
        <begin position="45"/>
        <end position="71"/>
    </location>
</feature>
<dbReference type="InterPro" id="IPR036938">
    <property type="entry name" value="PAP2/HPO_sf"/>
</dbReference>
<dbReference type="RefSeq" id="WP_345169122.1">
    <property type="nucleotide sequence ID" value="NZ_BAABGX010000003.1"/>
</dbReference>
<feature type="transmembrane region" description="Helical" evidence="1">
    <location>
        <begin position="199"/>
        <end position="221"/>
    </location>
</feature>
<keyword evidence="1" id="KW-0472">Membrane</keyword>
<evidence type="ECO:0000313" key="4">
    <source>
        <dbReference type="Proteomes" id="UP001501844"/>
    </source>
</evidence>
<evidence type="ECO:0000313" key="3">
    <source>
        <dbReference type="EMBL" id="GAA4314707.1"/>
    </source>
</evidence>
<dbReference type="Proteomes" id="UP001501844">
    <property type="component" value="Unassembled WGS sequence"/>
</dbReference>
<keyword evidence="1" id="KW-0812">Transmembrane</keyword>
<name>A0ABP8G097_9BACT</name>
<accession>A0ABP8G097</accession>
<dbReference type="Pfam" id="PF01569">
    <property type="entry name" value="PAP2"/>
    <property type="match status" value="1"/>
</dbReference>
<organism evidence="3 4">
    <name type="scientific">Nibribacter koreensis</name>
    <dbReference type="NCBI Taxonomy" id="1084519"/>
    <lineage>
        <taxon>Bacteria</taxon>
        <taxon>Pseudomonadati</taxon>
        <taxon>Bacteroidota</taxon>
        <taxon>Cytophagia</taxon>
        <taxon>Cytophagales</taxon>
        <taxon>Hymenobacteraceae</taxon>
        <taxon>Nibribacter</taxon>
    </lineage>
</organism>
<feature type="transmembrane region" description="Helical" evidence="1">
    <location>
        <begin position="83"/>
        <end position="105"/>
    </location>
</feature>
<dbReference type="PANTHER" id="PTHR14969:SF13">
    <property type="entry name" value="AT30094P"/>
    <property type="match status" value="1"/>
</dbReference>
<proteinExistence type="predicted"/>
<dbReference type="Gene3D" id="1.20.144.10">
    <property type="entry name" value="Phosphatidic acid phosphatase type 2/haloperoxidase"/>
    <property type="match status" value="1"/>
</dbReference>
<dbReference type="SMART" id="SM00014">
    <property type="entry name" value="acidPPc"/>
    <property type="match status" value="1"/>
</dbReference>
<gene>
    <name evidence="3" type="ORF">GCM10023183_35020</name>
</gene>
<sequence>MKTHYRQHKSALLISGGVWLFLVVLLWTLPIAFSGYLASDADTNFWYWLSESGGVFGTTALAVLLCGLAAGQQKGIKQKIRSFAVAFGFLLVTLGGIAFVNEYFIKPITQVPRPSHLFLLKPAGEIEKFYLQDVSARPAFLQQYLHSNPAVSSNVSPLVLAHWVQECGYSFPSGHSLNVFLLGTMLTLYLGWQLPRRKQLWLLVPLGWALLVCLSRVALGVHSEWDVALGSAAGFTVAYVLSVTGLLHKVFKAATTSHPENNI</sequence>